<dbReference type="Gene3D" id="2.120.10.10">
    <property type="match status" value="2"/>
</dbReference>
<feature type="domain" description="Sialidase" evidence="2">
    <location>
        <begin position="62"/>
        <end position="196"/>
    </location>
</feature>
<gene>
    <name evidence="3" type="ORF">P167DRAFT_531404</name>
</gene>
<dbReference type="InParanoid" id="A0A3N4L2T4"/>
<proteinExistence type="predicted"/>
<feature type="chain" id="PRO_5017995183" evidence="1">
    <location>
        <begin position="25"/>
        <end position="354"/>
    </location>
</feature>
<accession>A0A3N4L2T4</accession>
<reference evidence="3 4" key="1">
    <citation type="journal article" date="2018" name="Nat. Ecol. Evol.">
        <title>Pezizomycetes genomes reveal the molecular basis of ectomycorrhizal truffle lifestyle.</title>
        <authorList>
            <person name="Murat C."/>
            <person name="Payen T."/>
            <person name="Noel B."/>
            <person name="Kuo A."/>
            <person name="Morin E."/>
            <person name="Chen J."/>
            <person name="Kohler A."/>
            <person name="Krizsan K."/>
            <person name="Balestrini R."/>
            <person name="Da Silva C."/>
            <person name="Montanini B."/>
            <person name="Hainaut M."/>
            <person name="Levati E."/>
            <person name="Barry K.W."/>
            <person name="Belfiori B."/>
            <person name="Cichocki N."/>
            <person name="Clum A."/>
            <person name="Dockter R.B."/>
            <person name="Fauchery L."/>
            <person name="Guy J."/>
            <person name="Iotti M."/>
            <person name="Le Tacon F."/>
            <person name="Lindquist E.A."/>
            <person name="Lipzen A."/>
            <person name="Malagnac F."/>
            <person name="Mello A."/>
            <person name="Molinier V."/>
            <person name="Miyauchi S."/>
            <person name="Poulain J."/>
            <person name="Riccioni C."/>
            <person name="Rubini A."/>
            <person name="Sitrit Y."/>
            <person name="Splivallo R."/>
            <person name="Traeger S."/>
            <person name="Wang M."/>
            <person name="Zifcakova L."/>
            <person name="Wipf D."/>
            <person name="Zambonelli A."/>
            <person name="Paolocci F."/>
            <person name="Nowrousian M."/>
            <person name="Ottonello S."/>
            <person name="Baldrian P."/>
            <person name="Spatafora J.W."/>
            <person name="Henrissat B."/>
            <person name="Nagy L.G."/>
            <person name="Aury J.M."/>
            <person name="Wincker P."/>
            <person name="Grigoriev I.V."/>
            <person name="Bonfante P."/>
            <person name="Martin F.M."/>
        </authorList>
    </citation>
    <scope>NUCLEOTIDE SEQUENCE [LARGE SCALE GENOMIC DNA]</scope>
    <source>
        <strain evidence="3 4">CCBAS932</strain>
    </source>
</reference>
<name>A0A3N4L2T4_9PEZI</name>
<protein>
    <submittedName>
        <fullName evidence="3">Neuraminidase</fullName>
    </submittedName>
</protein>
<keyword evidence="4" id="KW-1185">Reference proteome</keyword>
<evidence type="ECO:0000313" key="3">
    <source>
        <dbReference type="EMBL" id="RPB17147.1"/>
    </source>
</evidence>
<dbReference type="Pfam" id="PF13088">
    <property type="entry name" value="BNR_2"/>
    <property type="match status" value="1"/>
</dbReference>
<evidence type="ECO:0000313" key="4">
    <source>
        <dbReference type="Proteomes" id="UP000277580"/>
    </source>
</evidence>
<dbReference type="PANTHER" id="PTHR38792">
    <property type="entry name" value="BNR/ASP-BOX REPEAT DOMAIN PROTEIN (AFU_ORTHOLOGUE AFUA_7G06430)-RELATED"/>
    <property type="match status" value="1"/>
</dbReference>
<dbReference type="AlphaFoldDB" id="A0A3N4L2T4"/>
<dbReference type="PANTHER" id="PTHR38792:SF3">
    <property type="entry name" value="BNR_ASP-BOX REPEAT DOMAIN PROTEIN (AFU_ORTHOLOGUE AFUA_7G06430)-RELATED"/>
    <property type="match status" value="1"/>
</dbReference>
<keyword evidence="1" id="KW-0732">Signal</keyword>
<dbReference type="Proteomes" id="UP000277580">
    <property type="component" value="Unassembled WGS sequence"/>
</dbReference>
<dbReference type="InterPro" id="IPR036278">
    <property type="entry name" value="Sialidase_sf"/>
</dbReference>
<dbReference type="EMBL" id="ML119106">
    <property type="protein sequence ID" value="RPB17147.1"/>
    <property type="molecule type" value="Genomic_DNA"/>
</dbReference>
<feature type="signal peptide" evidence="1">
    <location>
        <begin position="1"/>
        <end position="24"/>
    </location>
</feature>
<dbReference type="OrthoDB" id="2739686at2759"/>
<evidence type="ECO:0000259" key="2">
    <source>
        <dbReference type="Pfam" id="PF13088"/>
    </source>
</evidence>
<organism evidence="3 4">
    <name type="scientific">Morchella conica CCBAS932</name>
    <dbReference type="NCBI Taxonomy" id="1392247"/>
    <lineage>
        <taxon>Eukaryota</taxon>
        <taxon>Fungi</taxon>
        <taxon>Dikarya</taxon>
        <taxon>Ascomycota</taxon>
        <taxon>Pezizomycotina</taxon>
        <taxon>Pezizomycetes</taxon>
        <taxon>Pezizales</taxon>
        <taxon>Morchellaceae</taxon>
        <taxon>Morchella</taxon>
    </lineage>
</organism>
<dbReference type="STRING" id="1392247.A0A3N4L2T4"/>
<dbReference type="CDD" id="cd15482">
    <property type="entry name" value="Sialidase_non-viral"/>
    <property type="match status" value="1"/>
</dbReference>
<sequence>MTTIKSFFTLLLLPLLLFTTLTHAVSPSLDGAAVSMGSGTYPRATRLSDNSLLGVTTTFSSGTNIITIVRSTDDGLSWTPHGEVTRGVGDIDNGFLLQLPDGRILCAFRNHSKDGDAYTIYRITVCVSSDNGATWTYLSTPETGSPPNGLWEPFMRIGNDGRIQLYYSRELAADDQDNLVRFSSDGGANWSASSVISGSGITSRDGMVGVAKYNDGADRLIAVFETNEGGVAGSFRIKSVASSDDGATWGNRQTVFEASGTNNNAGAPQVASVGGSLVVSFMTDEDTGLHQWVSGASAKIVASTAISSGSVTWGNKLTVGGVQSNWPGMLTIDDRHVMVMYDNGGAKSQRVLLQ</sequence>
<evidence type="ECO:0000256" key="1">
    <source>
        <dbReference type="SAM" id="SignalP"/>
    </source>
</evidence>
<dbReference type="InterPro" id="IPR011040">
    <property type="entry name" value="Sialidase"/>
</dbReference>
<dbReference type="SUPFAM" id="SSF50939">
    <property type="entry name" value="Sialidases"/>
    <property type="match status" value="1"/>
</dbReference>